<dbReference type="AlphaFoldDB" id="A0AA86S5L1"/>
<gene>
    <name evidence="1" type="ORF">AYBTSS11_LOCUS7284</name>
</gene>
<sequence length="114" mass="12583">MRVEGEGGSQDGAVAVGLPRNHLPIPLIEVRANIMFCFPSTFMFSTRRMCWNSLIATRDCTKTTQKDGNDTIFFAEKEEIAAEALALGRLGICILGFPRSVLCCGYSHPLCFIH</sequence>
<dbReference type="Proteomes" id="UP001189624">
    <property type="component" value="Chromosome 3"/>
</dbReference>
<name>A0AA86S5L1_9FABA</name>
<dbReference type="EMBL" id="OY731400">
    <property type="protein sequence ID" value="CAJ1936084.1"/>
    <property type="molecule type" value="Genomic_DNA"/>
</dbReference>
<reference evidence="1" key="1">
    <citation type="submission" date="2023-10" db="EMBL/GenBank/DDBJ databases">
        <authorList>
            <person name="Domelevo Entfellner J.-B."/>
        </authorList>
    </citation>
    <scope>NUCLEOTIDE SEQUENCE</scope>
</reference>
<evidence type="ECO:0000313" key="2">
    <source>
        <dbReference type="Proteomes" id="UP001189624"/>
    </source>
</evidence>
<dbReference type="Gramene" id="rna-AYBTSS11_LOCUS7284">
    <property type="protein sequence ID" value="CAJ1936084.1"/>
    <property type="gene ID" value="gene-AYBTSS11_LOCUS7284"/>
</dbReference>
<accession>A0AA86S5L1</accession>
<evidence type="ECO:0000313" key="1">
    <source>
        <dbReference type="EMBL" id="CAJ1936084.1"/>
    </source>
</evidence>
<proteinExistence type="predicted"/>
<organism evidence="1 2">
    <name type="scientific">Sphenostylis stenocarpa</name>
    <dbReference type="NCBI Taxonomy" id="92480"/>
    <lineage>
        <taxon>Eukaryota</taxon>
        <taxon>Viridiplantae</taxon>
        <taxon>Streptophyta</taxon>
        <taxon>Embryophyta</taxon>
        <taxon>Tracheophyta</taxon>
        <taxon>Spermatophyta</taxon>
        <taxon>Magnoliopsida</taxon>
        <taxon>eudicotyledons</taxon>
        <taxon>Gunneridae</taxon>
        <taxon>Pentapetalae</taxon>
        <taxon>rosids</taxon>
        <taxon>fabids</taxon>
        <taxon>Fabales</taxon>
        <taxon>Fabaceae</taxon>
        <taxon>Papilionoideae</taxon>
        <taxon>50 kb inversion clade</taxon>
        <taxon>NPAAA clade</taxon>
        <taxon>indigoferoid/millettioid clade</taxon>
        <taxon>Phaseoleae</taxon>
        <taxon>Sphenostylis</taxon>
    </lineage>
</organism>
<protein>
    <submittedName>
        <fullName evidence="1">Uncharacterized protein</fullName>
    </submittedName>
</protein>
<keyword evidence="2" id="KW-1185">Reference proteome</keyword>